<dbReference type="AlphaFoldDB" id="A0A2Y9NH15"/>
<feature type="domain" description="ABC transporter" evidence="9">
    <location>
        <begin position="350"/>
        <end position="573"/>
    </location>
</feature>
<dbReference type="CTD" id="5826"/>
<evidence type="ECO:0000256" key="3">
    <source>
        <dbReference type="ARBA" id="ARBA00022692"/>
    </source>
</evidence>
<dbReference type="GO" id="GO:0005524">
    <property type="term" value="F:ATP binding"/>
    <property type="evidence" value="ECO:0007669"/>
    <property type="project" value="UniProtKB-KW"/>
</dbReference>
<evidence type="ECO:0000256" key="4">
    <source>
        <dbReference type="ARBA" id="ARBA00022741"/>
    </source>
</evidence>
<evidence type="ECO:0000256" key="1">
    <source>
        <dbReference type="ARBA" id="ARBA00008575"/>
    </source>
</evidence>
<dbReference type="GO" id="GO:0007031">
    <property type="term" value="P:peroxisome organization"/>
    <property type="evidence" value="ECO:0007669"/>
    <property type="project" value="TreeGrafter"/>
</dbReference>
<dbReference type="Gene3D" id="3.40.50.300">
    <property type="entry name" value="P-loop containing nucleotide triphosphate hydrolases"/>
    <property type="match status" value="1"/>
</dbReference>
<dbReference type="Pfam" id="PF06472">
    <property type="entry name" value="ABC_membrane_2"/>
    <property type="match status" value="2"/>
</dbReference>
<feature type="transmembrane region" description="Helical" evidence="8">
    <location>
        <begin position="79"/>
        <end position="96"/>
    </location>
</feature>
<comment type="similarity">
    <text evidence="1">Belongs to the ABC transporter superfamily. ABCD family. Peroxisomal fatty acyl CoA transporter (TC 3.A.1.203) subfamily.</text>
</comment>
<dbReference type="SUPFAM" id="SSF90123">
    <property type="entry name" value="ABC transporter transmembrane region"/>
    <property type="match status" value="1"/>
</dbReference>
<dbReference type="GeneID" id="111176259"/>
<dbReference type="InterPro" id="IPR027417">
    <property type="entry name" value="P-loop_NTPase"/>
</dbReference>
<dbReference type="InterPro" id="IPR017871">
    <property type="entry name" value="ABC_transporter-like_CS"/>
</dbReference>
<dbReference type="InterPro" id="IPR036640">
    <property type="entry name" value="ABC1_TM_sf"/>
</dbReference>
<keyword evidence="10" id="KW-1185">Reference proteome</keyword>
<dbReference type="PANTHER" id="PTHR11384:SF59">
    <property type="entry name" value="LYSOSOMAL COBALAMIN TRANSPORTER ABCD4"/>
    <property type="match status" value="1"/>
</dbReference>
<dbReference type="SUPFAM" id="SSF52540">
    <property type="entry name" value="P-loop containing nucleoside triphosphate hydrolases"/>
    <property type="match status" value="1"/>
</dbReference>
<reference evidence="11" key="1">
    <citation type="submission" date="2025-08" db="UniProtKB">
        <authorList>
            <consortium name="RefSeq"/>
        </authorList>
    </citation>
    <scope>IDENTIFICATION</scope>
    <source>
        <tissue evidence="11">Blood</tissue>
    </source>
</reference>
<dbReference type="GO" id="GO:0005778">
    <property type="term" value="C:peroxisomal membrane"/>
    <property type="evidence" value="ECO:0007669"/>
    <property type="project" value="TreeGrafter"/>
</dbReference>
<dbReference type="CDD" id="cd03223">
    <property type="entry name" value="ABCD_peroxisomal_ALDP"/>
    <property type="match status" value="1"/>
</dbReference>
<dbReference type="GO" id="GO:0006635">
    <property type="term" value="P:fatty acid beta-oxidation"/>
    <property type="evidence" value="ECO:0007669"/>
    <property type="project" value="TreeGrafter"/>
</dbReference>
<keyword evidence="5 11" id="KW-0067">ATP-binding</keyword>
<feature type="transmembrane region" description="Helical" evidence="8">
    <location>
        <begin position="40"/>
        <end position="58"/>
    </location>
</feature>
<dbReference type="Proteomes" id="UP000248483">
    <property type="component" value="Unplaced"/>
</dbReference>
<dbReference type="RefSeq" id="XP_022432271.1">
    <property type="nucleotide sequence ID" value="XM_022576563.2"/>
</dbReference>
<dbReference type="InterPro" id="IPR003439">
    <property type="entry name" value="ABC_transporter-like_ATP-bd"/>
</dbReference>
<evidence type="ECO:0000256" key="7">
    <source>
        <dbReference type="ARBA" id="ARBA00023136"/>
    </source>
</evidence>
<dbReference type="InterPro" id="IPR011527">
    <property type="entry name" value="ABC1_TM_dom"/>
</dbReference>
<protein>
    <submittedName>
        <fullName evidence="11">ATP-binding cassette sub-family D member 4 isoform X5</fullName>
    </submittedName>
</protein>
<keyword evidence="3 8" id="KW-0812">Transmembrane</keyword>
<evidence type="ECO:0000256" key="5">
    <source>
        <dbReference type="ARBA" id="ARBA00022840"/>
    </source>
</evidence>
<dbReference type="SMART" id="SM00382">
    <property type="entry name" value="AAA"/>
    <property type="match status" value="1"/>
</dbReference>
<accession>A0A2Y9NH15</accession>
<sequence>MAVRGPAPRAGARPRLDLQFFQRFLQIQKVLFPSWSSQNALMFLTLLCVALLEQLVIYRVGLIPSQYFGVLGNKDLNGFKTLTFLAVVLIVLNSMLKSFDQFTCNLLYVSWRKDLTEHLHRLYFRGRVYYTLNVLRDDIDNPTGWLGPVSIFGYFILGTVVNKMLMGPIVAKLVQQEKLEGDFRFKHMQIRVNAEPAAFFRAGHVEHMRTDRRLQRLLQTQRELMSKELWLYIGVNMFDYLGSILSYVVISIPIFSGVYRDLSPTELSTLVSKNAFVCMYVISCFTRLIDLSTTLSDVAGYTHRIGELQETLLDMTLKSRDGEILDESEWDLARAPGWPATERTDTAFLLERVCISAPSSNKPLIKDLSLKISEGQSLLITGNTGTGKTSLLRVLGGLWASTWGESQPWPVGGSVQILMDFGPHGVLFLPQKPFFTDGTLREQVIYPLKEIYPDSGSADDERIMRFLELAGLSSLVARTEGLDQQVDWNWYDVLSPGEMQRLSFARLFYLQPKYAVLDEATSALTEEVESELYRIGQQLGMTFVSVGHRRSLEKFHSLVLKLCGEGKWELTRIKVE</sequence>
<evidence type="ECO:0000259" key="9">
    <source>
        <dbReference type="PROSITE" id="PS50893"/>
    </source>
</evidence>
<dbReference type="GO" id="GO:0005324">
    <property type="term" value="F:long-chain fatty acid transmembrane transporter activity"/>
    <property type="evidence" value="ECO:0007669"/>
    <property type="project" value="TreeGrafter"/>
</dbReference>
<dbReference type="PROSITE" id="PS00211">
    <property type="entry name" value="ABC_TRANSPORTER_1"/>
    <property type="match status" value="1"/>
</dbReference>
<dbReference type="GO" id="GO:0016887">
    <property type="term" value="F:ATP hydrolysis activity"/>
    <property type="evidence" value="ECO:0007669"/>
    <property type="project" value="InterPro"/>
</dbReference>
<evidence type="ECO:0000256" key="2">
    <source>
        <dbReference type="ARBA" id="ARBA00022448"/>
    </source>
</evidence>
<dbReference type="GO" id="GO:0015910">
    <property type="term" value="P:long-chain fatty acid import into peroxisome"/>
    <property type="evidence" value="ECO:0007669"/>
    <property type="project" value="TreeGrafter"/>
</dbReference>
<proteinExistence type="inferred from homology"/>
<organism evidence="10 11">
    <name type="scientific">Delphinapterus leucas</name>
    <name type="common">Beluga whale</name>
    <dbReference type="NCBI Taxonomy" id="9749"/>
    <lineage>
        <taxon>Eukaryota</taxon>
        <taxon>Metazoa</taxon>
        <taxon>Chordata</taxon>
        <taxon>Craniata</taxon>
        <taxon>Vertebrata</taxon>
        <taxon>Euteleostomi</taxon>
        <taxon>Mammalia</taxon>
        <taxon>Eutheria</taxon>
        <taxon>Laurasiatheria</taxon>
        <taxon>Artiodactyla</taxon>
        <taxon>Whippomorpha</taxon>
        <taxon>Cetacea</taxon>
        <taxon>Odontoceti</taxon>
        <taxon>Monodontidae</taxon>
        <taxon>Delphinapterus</taxon>
    </lineage>
</organism>
<evidence type="ECO:0000313" key="11">
    <source>
        <dbReference type="RefSeq" id="XP_022432271.1"/>
    </source>
</evidence>
<evidence type="ECO:0000256" key="8">
    <source>
        <dbReference type="SAM" id="Phobius"/>
    </source>
</evidence>
<keyword evidence="4" id="KW-0547">Nucleotide-binding</keyword>
<dbReference type="GO" id="GO:0140359">
    <property type="term" value="F:ABC-type transporter activity"/>
    <property type="evidence" value="ECO:0007669"/>
    <property type="project" value="InterPro"/>
</dbReference>
<dbReference type="PANTHER" id="PTHR11384">
    <property type="entry name" value="ATP-BINDING CASSETTE, SUB-FAMILY D MEMBER"/>
    <property type="match status" value="1"/>
</dbReference>
<feature type="transmembrane region" description="Helical" evidence="8">
    <location>
        <begin position="229"/>
        <end position="250"/>
    </location>
</feature>
<name>A0A2Y9NH15_DELLE</name>
<feature type="transmembrane region" description="Helical" evidence="8">
    <location>
        <begin position="145"/>
        <end position="165"/>
    </location>
</feature>
<dbReference type="InterPro" id="IPR050835">
    <property type="entry name" value="ABC_transporter_sub-D"/>
</dbReference>
<gene>
    <name evidence="11" type="primary">ABCD4</name>
</gene>
<keyword evidence="2" id="KW-0813">Transport</keyword>
<dbReference type="GO" id="GO:0042760">
    <property type="term" value="P:very long-chain fatty acid catabolic process"/>
    <property type="evidence" value="ECO:0007669"/>
    <property type="project" value="TreeGrafter"/>
</dbReference>
<evidence type="ECO:0000256" key="6">
    <source>
        <dbReference type="ARBA" id="ARBA00022989"/>
    </source>
</evidence>
<dbReference type="Pfam" id="PF00005">
    <property type="entry name" value="ABC_tran"/>
    <property type="match status" value="1"/>
</dbReference>
<evidence type="ECO:0000313" key="10">
    <source>
        <dbReference type="Proteomes" id="UP000248483"/>
    </source>
</evidence>
<keyword evidence="7 8" id="KW-0472">Membrane</keyword>
<keyword evidence="6 8" id="KW-1133">Transmembrane helix</keyword>
<dbReference type="PROSITE" id="PS50893">
    <property type="entry name" value="ABC_TRANSPORTER_2"/>
    <property type="match status" value="1"/>
</dbReference>
<dbReference type="InterPro" id="IPR003593">
    <property type="entry name" value="AAA+_ATPase"/>
</dbReference>